<dbReference type="InParanoid" id="A0A074Y3E4"/>
<accession>A0A074Y3E4</accession>
<dbReference type="EMBL" id="KL584772">
    <property type="protein sequence ID" value="KEQ92225.1"/>
    <property type="molecule type" value="Genomic_DNA"/>
</dbReference>
<reference evidence="1 2" key="1">
    <citation type="journal article" date="2014" name="BMC Genomics">
        <title>Genome sequencing of four Aureobasidium pullulans varieties: biotechnological potential, stress tolerance, and description of new species.</title>
        <authorList>
            <person name="Gostin Ar C."/>
            <person name="Ohm R.A."/>
            <person name="Kogej T."/>
            <person name="Sonjak S."/>
            <person name="Turk M."/>
            <person name="Zajc J."/>
            <person name="Zalar P."/>
            <person name="Grube M."/>
            <person name="Sun H."/>
            <person name="Han J."/>
            <person name="Sharma A."/>
            <person name="Chiniquy J."/>
            <person name="Ngan C.Y."/>
            <person name="Lipzen A."/>
            <person name="Barry K."/>
            <person name="Grigoriev I.V."/>
            <person name="Gunde-Cimerman N."/>
        </authorList>
    </citation>
    <scope>NUCLEOTIDE SEQUENCE [LARGE SCALE GENOMIC DNA]</scope>
    <source>
        <strain evidence="1 2">EXF-2481</strain>
    </source>
</reference>
<dbReference type="Proteomes" id="UP000030641">
    <property type="component" value="Unassembled WGS sequence"/>
</dbReference>
<dbReference type="OrthoDB" id="10619234at2759"/>
<evidence type="ECO:0000313" key="1">
    <source>
        <dbReference type="EMBL" id="KEQ92225.1"/>
    </source>
</evidence>
<dbReference type="HOGENOM" id="CLU_1758460_0_0_1"/>
<name>A0A074Y3E4_AURSE</name>
<dbReference type="AlphaFoldDB" id="A0A074Y3E4"/>
<protein>
    <submittedName>
        <fullName evidence="1">Uncharacterized protein</fullName>
    </submittedName>
</protein>
<organism evidence="1 2">
    <name type="scientific">Aureobasidium subglaciale (strain EXF-2481)</name>
    <name type="common">Aureobasidium pullulans var. subglaciale</name>
    <dbReference type="NCBI Taxonomy" id="1043005"/>
    <lineage>
        <taxon>Eukaryota</taxon>
        <taxon>Fungi</taxon>
        <taxon>Dikarya</taxon>
        <taxon>Ascomycota</taxon>
        <taxon>Pezizomycotina</taxon>
        <taxon>Dothideomycetes</taxon>
        <taxon>Dothideomycetidae</taxon>
        <taxon>Dothideales</taxon>
        <taxon>Saccotheciaceae</taxon>
        <taxon>Aureobasidium</taxon>
    </lineage>
</organism>
<evidence type="ECO:0000313" key="2">
    <source>
        <dbReference type="Proteomes" id="UP000030641"/>
    </source>
</evidence>
<gene>
    <name evidence="1" type="ORF">AUEXF2481DRAFT_43324</name>
</gene>
<sequence>MAKGRLQRTRLTSNQMIWRVCLERERVGPGICLLLLVIEVSCTLRGCRCLKFNQSFGFWCCLIWLNDLELCECDEKSGFVGSSGTYHQIQTVPMYHKPFGLADVLQSARCSLDVSSARDPSCHVSGASWWFVCRAINTLLTIEHETTK</sequence>
<dbReference type="RefSeq" id="XP_013340678.1">
    <property type="nucleotide sequence ID" value="XM_013485224.1"/>
</dbReference>
<dbReference type="GeneID" id="25367379"/>
<keyword evidence="2" id="KW-1185">Reference proteome</keyword>
<proteinExistence type="predicted"/>